<evidence type="ECO:0000313" key="1">
    <source>
        <dbReference type="EMBL" id="WWT53563.1"/>
    </source>
</evidence>
<reference evidence="1 2" key="1">
    <citation type="submission" date="2024-02" db="EMBL/GenBank/DDBJ databases">
        <title>Distribution and functional of Brevundimonas-related endobacteria within Verticillium dahliae.</title>
        <authorList>
            <person name="Zeng H."/>
        </authorList>
    </citation>
    <scope>NUCLEOTIDE SEQUENCE [LARGE SCALE GENOMIC DNA]</scope>
    <source>
        <strain evidence="1 2">TRM 44200</strain>
    </source>
</reference>
<dbReference type="PANTHER" id="PTHR33361">
    <property type="entry name" value="GLR0591 PROTEIN"/>
    <property type="match status" value="1"/>
</dbReference>
<dbReference type="RefSeq" id="WP_338575407.1">
    <property type="nucleotide sequence ID" value="NZ_CP146369.1"/>
</dbReference>
<dbReference type="Pfam" id="PF05960">
    <property type="entry name" value="DUF885"/>
    <property type="match status" value="1"/>
</dbReference>
<evidence type="ECO:0000313" key="2">
    <source>
        <dbReference type="Proteomes" id="UP001363460"/>
    </source>
</evidence>
<dbReference type="Proteomes" id="UP001363460">
    <property type="component" value="Chromosome"/>
</dbReference>
<name>A0ABZ2I7J3_9CAUL</name>
<dbReference type="EMBL" id="CP146369">
    <property type="protein sequence ID" value="WWT53563.1"/>
    <property type="molecule type" value="Genomic_DNA"/>
</dbReference>
<organism evidence="1 2">
    <name type="scientific">Brevundimonas olei</name>
    <dbReference type="NCBI Taxonomy" id="657642"/>
    <lineage>
        <taxon>Bacteria</taxon>
        <taxon>Pseudomonadati</taxon>
        <taxon>Pseudomonadota</taxon>
        <taxon>Alphaproteobacteria</taxon>
        <taxon>Caulobacterales</taxon>
        <taxon>Caulobacteraceae</taxon>
        <taxon>Brevundimonas</taxon>
    </lineage>
</organism>
<dbReference type="PANTHER" id="PTHR33361:SF2">
    <property type="entry name" value="DUF885 DOMAIN-CONTAINING PROTEIN"/>
    <property type="match status" value="1"/>
</dbReference>
<proteinExistence type="predicted"/>
<dbReference type="InterPro" id="IPR010281">
    <property type="entry name" value="DUF885"/>
</dbReference>
<accession>A0ABZ2I7J3</accession>
<keyword evidence="2" id="KW-1185">Reference proteome</keyword>
<sequence>MTGVRSAPRRSRGRRKMKTVIAHSAIAVALGVLAIGAGVAPTPALAQTQADAAPAAARQAPPPLTDLDRQFRAIADEEWAWRQRELPSRLSKPMNLPDVSAATQERRLAYWMDVQRRLNAISPDQLSPSERTNYAVYKNQIDNFVDDGRFRLYEMPFNADSSFWSSIAGMANGTFGSVADYERYLSQLGDTPRYFDQQIANMRAGVARGFVQPREALSGRDVSITAVTDPTDPLKNPFYAPFIDMTGISDADKQRLRRAAIEVIQQKVVPAHRTLLTFYRNEYLPAARDTLGANQLPDGEAFYQSQIRQYTSINLTPDEIHRIGQAEVARIRAEMETVMRSTGWTGTFNEFTRFLKTDPQFVYDKPEHLLWHGAWVVKKVDGKMSQFFGLQPRDTFSVSAVPANIAPFYTAGRGNCSLNTYDLPSRPRYNIPALTVHECNPGHAWHGKMRKEFPGIPEWRLQANISAFGEGWGLYTEKLGVEMGVYEDAYEDFGRLNYEMWRAARLVIDTGLHSKGWTRAQAIAFLSDNTALSDHEIQTEIDRYITWPGQALAYKLGEIEIVRLRRKAETELGADFDIRAFHDKLISLLVATIPAMTAEMEDFISQSKATANAARAE</sequence>
<protein>
    <submittedName>
        <fullName evidence="1">DUF885 family protein</fullName>
    </submittedName>
</protein>
<gene>
    <name evidence="1" type="ORF">V8J38_09830</name>
</gene>